<feature type="compositionally biased region" description="Basic and acidic residues" evidence="1">
    <location>
        <begin position="241"/>
        <end position="257"/>
    </location>
</feature>
<feature type="region of interest" description="Disordered" evidence="1">
    <location>
        <begin position="236"/>
        <end position="274"/>
    </location>
</feature>
<dbReference type="STRING" id="1173701.A0A066XLA1"/>
<gene>
    <name evidence="2" type="ORF">CSUB01_09604</name>
</gene>
<proteinExistence type="predicted"/>
<comment type="caution">
    <text evidence="2">The sequence shown here is derived from an EMBL/GenBank/DDBJ whole genome shotgun (WGS) entry which is preliminary data.</text>
</comment>
<dbReference type="Proteomes" id="UP000027238">
    <property type="component" value="Unassembled WGS sequence"/>
</dbReference>
<protein>
    <submittedName>
        <fullName evidence="2">Uncharacterized protein</fullName>
    </submittedName>
</protein>
<evidence type="ECO:0000313" key="3">
    <source>
        <dbReference type="Proteomes" id="UP000027238"/>
    </source>
</evidence>
<dbReference type="HOGENOM" id="CLU_087981_0_0_1"/>
<dbReference type="OMA" id="ECLYHAC"/>
<organism evidence="2 3">
    <name type="scientific">Colletotrichum sublineola</name>
    <name type="common">Sorghum anthracnose fungus</name>
    <dbReference type="NCBI Taxonomy" id="1173701"/>
    <lineage>
        <taxon>Eukaryota</taxon>
        <taxon>Fungi</taxon>
        <taxon>Dikarya</taxon>
        <taxon>Ascomycota</taxon>
        <taxon>Pezizomycotina</taxon>
        <taxon>Sordariomycetes</taxon>
        <taxon>Hypocreomycetidae</taxon>
        <taxon>Glomerellales</taxon>
        <taxon>Glomerellaceae</taxon>
        <taxon>Colletotrichum</taxon>
        <taxon>Colletotrichum graminicola species complex</taxon>
    </lineage>
</organism>
<dbReference type="eggNOG" id="ENOG502T4C0">
    <property type="taxonomic scope" value="Eukaryota"/>
</dbReference>
<reference evidence="3" key="1">
    <citation type="journal article" date="2014" name="Genome Announc.">
        <title>Draft genome sequence of Colletotrichum sublineola, a destructive pathogen of cultivated sorghum.</title>
        <authorList>
            <person name="Baroncelli R."/>
            <person name="Sanz-Martin J.M."/>
            <person name="Rech G.E."/>
            <person name="Sukno S.A."/>
            <person name="Thon M.R."/>
        </authorList>
    </citation>
    <scope>NUCLEOTIDE SEQUENCE [LARGE SCALE GENOMIC DNA]</scope>
    <source>
        <strain evidence="3">TX430BB</strain>
    </source>
</reference>
<evidence type="ECO:0000256" key="1">
    <source>
        <dbReference type="SAM" id="MobiDB-lite"/>
    </source>
</evidence>
<dbReference type="OrthoDB" id="4837814at2759"/>
<name>A0A066XLA1_COLSU</name>
<dbReference type="AlphaFoldDB" id="A0A066XLA1"/>
<evidence type="ECO:0000313" key="2">
    <source>
        <dbReference type="EMBL" id="KDN68439.1"/>
    </source>
</evidence>
<sequence>MCLRLYRYYTECGCLLATSASLRECHHGPTSPLCGPQHAIGIVTREGEECLYHACLTKQQRHAPELSRKPCFRRPSGPGVTEREVATAKVEHLRSLDMQERLDRFRAKGLEGSYRGEQEPKPRGGALAFSRQFDGTEYTGHHPYEKTDFEEDVVAQQKTRCRLRDVFLATVQSGGLFDPSDQFLSSAWDEDSDFSAGSSEVDPNTLETTSYSEGAESMVPSEAMNGASDVVTGEDSAMEVDETHLGEVEEQKRHNEQDVQNDPVGANENTPYEDIYSPVEQTLKLKDSTG</sequence>
<accession>A0A066XLA1</accession>
<dbReference type="EMBL" id="JMSE01000669">
    <property type="protein sequence ID" value="KDN68439.1"/>
    <property type="molecule type" value="Genomic_DNA"/>
</dbReference>
<keyword evidence="3" id="KW-1185">Reference proteome</keyword>